<name>A0RU68_CENSY</name>
<dbReference type="Proteomes" id="UP000000758">
    <property type="component" value="Chromosome"/>
</dbReference>
<accession>A0RU68</accession>
<dbReference type="KEGG" id="csy:CENSYa_0243"/>
<protein>
    <submittedName>
        <fullName evidence="1">Uncharacterized protein</fullName>
    </submittedName>
</protein>
<keyword evidence="2" id="KW-1185">Reference proteome</keyword>
<dbReference type="HOGENOM" id="CLU_134201_0_0_2"/>
<sequence length="169" mass="19116">MEVRILSDGGVQVLKYRPHQSKRPKRGRYASRYTVAEQKLAAMQDYERCINMWAGLATTDRNSTHVLYYDWEQAVYVVISIKKPMLTPAKWIAVACFNMFGYRSGRSCEHITTLGDLIDEIEDANITGGSHNSYPDDIARLAARHLLYAEPSIMEPESGRTTAALVELT</sequence>
<reference evidence="1 2" key="1">
    <citation type="journal article" date="2006" name="Proc. Natl. Acad. Sci. U.S.A.">
        <title>Genomic analysis of the uncultivated marine crenarchaeote Cenarchaeum symbiosum.</title>
        <authorList>
            <person name="Hallam S.J."/>
            <person name="Konstantinidis K.T."/>
            <person name="Putnam N."/>
            <person name="Schleper C."/>
            <person name="Watanabe Y."/>
            <person name="Sugahara J."/>
            <person name="Preston C."/>
            <person name="de la Torre J."/>
            <person name="Richardson P.M."/>
            <person name="DeLong E.F."/>
        </authorList>
    </citation>
    <scope>NUCLEOTIDE SEQUENCE [LARGE SCALE GENOMIC DNA]</scope>
    <source>
        <strain evidence="2">A</strain>
    </source>
</reference>
<dbReference type="AlphaFoldDB" id="A0RU68"/>
<evidence type="ECO:0000313" key="1">
    <source>
        <dbReference type="EMBL" id="ABK76885.1"/>
    </source>
</evidence>
<evidence type="ECO:0000313" key="2">
    <source>
        <dbReference type="Proteomes" id="UP000000758"/>
    </source>
</evidence>
<dbReference type="EMBL" id="DP000238">
    <property type="protein sequence ID" value="ABK76885.1"/>
    <property type="molecule type" value="Genomic_DNA"/>
</dbReference>
<dbReference type="EnsemblBacteria" id="ABK76885">
    <property type="protein sequence ID" value="ABK76885"/>
    <property type="gene ID" value="CENSYa_0243"/>
</dbReference>
<gene>
    <name evidence="1" type="ordered locus">CENSYa_0243</name>
</gene>
<organism evidence="1 2">
    <name type="scientific">Cenarchaeum symbiosum (strain A)</name>
    <dbReference type="NCBI Taxonomy" id="414004"/>
    <lineage>
        <taxon>Archaea</taxon>
        <taxon>Nitrososphaerota</taxon>
        <taxon>Candidatus Cenarchaeales</taxon>
        <taxon>Candidatus Cenarchaeaceae</taxon>
        <taxon>Candidatus Cenarchaeum</taxon>
    </lineage>
</organism>
<dbReference type="STRING" id="414004.CENSYa_0243"/>
<proteinExistence type="predicted"/>